<gene>
    <name evidence="1" type="ORF">HHL08_00875</name>
</gene>
<protein>
    <submittedName>
        <fullName evidence="1">Uncharacterized protein</fullName>
    </submittedName>
</protein>
<evidence type="ECO:0000313" key="2">
    <source>
        <dbReference type="Proteomes" id="UP000519023"/>
    </source>
</evidence>
<dbReference type="Proteomes" id="UP000519023">
    <property type="component" value="Unassembled WGS sequence"/>
</dbReference>
<dbReference type="RefSeq" id="WP_169570557.1">
    <property type="nucleotide sequence ID" value="NZ_JABBFV010000001.1"/>
</dbReference>
<proteinExistence type="predicted"/>
<dbReference type="AlphaFoldDB" id="A0A7X9ZS13"/>
<reference evidence="1 2" key="1">
    <citation type="submission" date="2020-04" db="EMBL/GenBank/DDBJ databases">
        <title>Sphingobium sp. AR-3-1 isolated from Arctic soil.</title>
        <authorList>
            <person name="Dahal R.H."/>
            <person name="Chaudhary D.K."/>
        </authorList>
    </citation>
    <scope>NUCLEOTIDE SEQUENCE [LARGE SCALE GENOMIC DNA]</scope>
    <source>
        <strain evidence="1 2">AR-3-1</strain>
    </source>
</reference>
<keyword evidence="2" id="KW-1185">Reference proteome</keyword>
<name>A0A7X9ZS13_9SPHN</name>
<dbReference type="EMBL" id="JABBFV010000001">
    <property type="protein sequence ID" value="NML08709.1"/>
    <property type="molecule type" value="Genomic_DNA"/>
</dbReference>
<sequence>MLAEAEGALDRRARQYPDLVAKGRMDEKVAADEIRIWTSIVADWRSIVSGRGNKGVDATIEDKIAVLTDTIARYDTAMAKEIRASGSRIQRYINMGADFYMLRVLHGDAIDPIFDIWQRRDRIEEMRDLYREELPGHPGLYSGIDDYLAFHQQLRADRQERKAA</sequence>
<evidence type="ECO:0000313" key="1">
    <source>
        <dbReference type="EMBL" id="NML08709.1"/>
    </source>
</evidence>
<organism evidence="1 2">
    <name type="scientific">Sphingobium psychrophilum</name>
    <dbReference type="NCBI Taxonomy" id="2728834"/>
    <lineage>
        <taxon>Bacteria</taxon>
        <taxon>Pseudomonadati</taxon>
        <taxon>Pseudomonadota</taxon>
        <taxon>Alphaproteobacteria</taxon>
        <taxon>Sphingomonadales</taxon>
        <taxon>Sphingomonadaceae</taxon>
        <taxon>Sphingobium</taxon>
    </lineage>
</organism>
<accession>A0A7X9ZS13</accession>
<comment type="caution">
    <text evidence="1">The sequence shown here is derived from an EMBL/GenBank/DDBJ whole genome shotgun (WGS) entry which is preliminary data.</text>
</comment>